<sequence>MLQHLPDLVAFFASVLPLCDLVPTIELSLPVEKVRVNARNVLLTANEMRISDKTILAKNLTLHADEISLTTVLNGKQAGFMNYELFDYPALVSSINRSLNPCDDFYEYVCSGWIATNEIASYEFKTTQFIDSIQALNKQMNSVFMDHKRYPKSRVNELMFSLYEKCMDIDERSRLKSKPLFEAMRKVVQTETLVSYEYYIDDQYSTEINSLKDFLSGILKILVEDDVNGEFFTGDTEEIQRRIDSFVMVETNIAEVNWKRYIAGVMPTDVLAEINTNSMKINVPDVAMITEIDRMIKRLSNESLSDYIDWSMILTHVDILDDRFKEAKREYNRLILGSTESQPQWLSCQTEAVGAFPDLANILYISKFFDGRIKSELKQMVENIRESFANIIEANDWMDSETKSKALIKNSSIDRKSTEFQVREILDFIGYDENLFNQTAIENKYAELSYDSKLGYVDMVKTINRWKLDKQTHRIIETNDRKRFDFPPPGVNAFYDSTHNQIALLAGILQGSFFNITQPFSMKYGGIGAVIGHEITHGFDDHGFKRSFSPALFSHVLLVSRKHPTTSPCDTYEYAIPLHKTKRINGEMTQSENIADNGGLRAAYKAMKKVLNENSGNEKRIRGLEQFNQEQLFFLNYAYV</sequence>
<feature type="chain" id="PRO_5037173421" evidence="8">
    <location>
        <begin position="22"/>
        <end position="640"/>
    </location>
</feature>
<evidence type="ECO:0000256" key="3">
    <source>
        <dbReference type="ARBA" id="ARBA00022670"/>
    </source>
</evidence>
<dbReference type="InterPro" id="IPR024079">
    <property type="entry name" value="MetalloPept_cat_dom_sf"/>
</dbReference>
<dbReference type="Pfam" id="PF01431">
    <property type="entry name" value="Peptidase_M13"/>
    <property type="match status" value="1"/>
</dbReference>
<reference evidence="12" key="1">
    <citation type="submission" date="2022-11" db="UniProtKB">
        <authorList>
            <consortium name="WormBaseParasite"/>
        </authorList>
    </citation>
    <scope>IDENTIFICATION</scope>
</reference>
<dbReference type="PROSITE" id="PS51885">
    <property type="entry name" value="NEPRILYSIN"/>
    <property type="match status" value="1"/>
</dbReference>
<keyword evidence="3" id="KW-0645">Protease</keyword>
<dbReference type="Pfam" id="PF05649">
    <property type="entry name" value="Peptidase_M13_N"/>
    <property type="match status" value="2"/>
</dbReference>
<evidence type="ECO:0000256" key="8">
    <source>
        <dbReference type="SAM" id="SignalP"/>
    </source>
</evidence>
<keyword evidence="11" id="KW-1185">Reference proteome</keyword>
<evidence type="ECO:0000256" key="4">
    <source>
        <dbReference type="ARBA" id="ARBA00022723"/>
    </source>
</evidence>
<dbReference type="AlphaFoldDB" id="A0A914ZKL0"/>
<evidence type="ECO:0000256" key="1">
    <source>
        <dbReference type="ARBA" id="ARBA00001947"/>
    </source>
</evidence>
<evidence type="ECO:0000259" key="10">
    <source>
        <dbReference type="Pfam" id="PF05649"/>
    </source>
</evidence>
<dbReference type="CDD" id="cd08662">
    <property type="entry name" value="M13"/>
    <property type="match status" value="1"/>
</dbReference>
<feature type="domain" description="Peptidase M13 N-terminal" evidence="10">
    <location>
        <begin position="251"/>
        <end position="416"/>
    </location>
</feature>
<dbReference type="SUPFAM" id="SSF55486">
    <property type="entry name" value="Metalloproteases ('zincins'), catalytic domain"/>
    <property type="match status" value="1"/>
</dbReference>
<dbReference type="PANTHER" id="PTHR11733">
    <property type="entry name" value="ZINC METALLOPROTEASE FAMILY M13 NEPRILYSIN-RELATED"/>
    <property type="match status" value="1"/>
</dbReference>
<dbReference type="PANTHER" id="PTHR11733:SF167">
    <property type="entry name" value="FI17812P1-RELATED"/>
    <property type="match status" value="1"/>
</dbReference>
<keyword evidence="5" id="KW-0378">Hydrolase</keyword>
<dbReference type="GO" id="GO:0005886">
    <property type="term" value="C:plasma membrane"/>
    <property type="evidence" value="ECO:0007669"/>
    <property type="project" value="TreeGrafter"/>
</dbReference>
<evidence type="ECO:0000256" key="6">
    <source>
        <dbReference type="ARBA" id="ARBA00022833"/>
    </source>
</evidence>
<evidence type="ECO:0000256" key="7">
    <source>
        <dbReference type="ARBA" id="ARBA00023049"/>
    </source>
</evidence>
<dbReference type="InterPro" id="IPR018497">
    <property type="entry name" value="Peptidase_M13_C"/>
</dbReference>
<feature type="domain" description="Peptidase M13 C-terminal" evidence="9">
    <location>
        <begin position="492"/>
        <end position="640"/>
    </location>
</feature>
<organism evidence="11 12">
    <name type="scientific">Parascaris univalens</name>
    <name type="common">Nematode worm</name>
    <dbReference type="NCBI Taxonomy" id="6257"/>
    <lineage>
        <taxon>Eukaryota</taxon>
        <taxon>Metazoa</taxon>
        <taxon>Ecdysozoa</taxon>
        <taxon>Nematoda</taxon>
        <taxon>Chromadorea</taxon>
        <taxon>Rhabditida</taxon>
        <taxon>Spirurina</taxon>
        <taxon>Ascaridomorpha</taxon>
        <taxon>Ascaridoidea</taxon>
        <taxon>Ascarididae</taxon>
        <taxon>Parascaris</taxon>
    </lineage>
</organism>
<feature type="domain" description="Peptidase M13 N-terminal" evidence="10">
    <location>
        <begin position="101"/>
        <end position="189"/>
    </location>
</feature>
<evidence type="ECO:0000256" key="2">
    <source>
        <dbReference type="ARBA" id="ARBA00007357"/>
    </source>
</evidence>
<feature type="signal peptide" evidence="8">
    <location>
        <begin position="1"/>
        <end position="21"/>
    </location>
</feature>
<dbReference type="InterPro" id="IPR008753">
    <property type="entry name" value="Peptidase_M13_N"/>
</dbReference>
<evidence type="ECO:0000259" key="9">
    <source>
        <dbReference type="Pfam" id="PF01431"/>
    </source>
</evidence>
<keyword evidence="4" id="KW-0479">Metal-binding</keyword>
<keyword evidence="7" id="KW-0482">Metalloprotease</keyword>
<dbReference type="Gene3D" id="1.10.1380.10">
    <property type="entry name" value="Neutral endopeptidase , domain2"/>
    <property type="match status" value="2"/>
</dbReference>
<dbReference type="PRINTS" id="PR00786">
    <property type="entry name" value="NEPRILYSIN"/>
</dbReference>
<comment type="cofactor">
    <cofactor evidence="1">
        <name>Zn(2+)</name>
        <dbReference type="ChEBI" id="CHEBI:29105"/>
    </cofactor>
</comment>
<evidence type="ECO:0000313" key="12">
    <source>
        <dbReference type="WBParaSite" id="PgB02X_g080_t01"/>
    </source>
</evidence>
<name>A0A914ZKL0_PARUN</name>
<dbReference type="Gene3D" id="3.40.390.10">
    <property type="entry name" value="Collagenase (Catalytic Domain)"/>
    <property type="match status" value="2"/>
</dbReference>
<dbReference type="Proteomes" id="UP000887569">
    <property type="component" value="Unplaced"/>
</dbReference>
<evidence type="ECO:0000256" key="5">
    <source>
        <dbReference type="ARBA" id="ARBA00022801"/>
    </source>
</evidence>
<keyword evidence="8" id="KW-0732">Signal</keyword>
<proteinExistence type="inferred from homology"/>
<dbReference type="GO" id="GO:0004222">
    <property type="term" value="F:metalloendopeptidase activity"/>
    <property type="evidence" value="ECO:0007669"/>
    <property type="project" value="InterPro"/>
</dbReference>
<protein>
    <submittedName>
        <fullName evidence="12">Uncharacterized protein</fullName>
    </submittedName>
</protein>
<keyword evidence="6" id="KW-0862">Zinc</keyword>
<dbReference type="GO" id="GO:0016485">
    <property type="term" value="P:protein processing"/>
    <property type="evidence" value="ECO:0007669"/>
    <property type="project" value="TreeGrafter"/>
</dbReference>
<dbReference type="InterPro" id="IPR000718">
    <property type="entry name" value="Peptidase_M13"/>
</dbReference>
<dbReference type="WBParaSite" id="PgB02X_g080_t01">
    <property type="protein sequence ID" value="PgB02X_g080_t01"/>
    <property type="gene ID" value="PgB02X_g080"/>
</dbReference>
<accession>A0A914ZKL0</accession>
<evidence type="ECO:0000313" key="11">
    <source>
        <dbReference type="Proteomes" id="UP000887569"/>
    </source>
</evidence>
<dbReference type="InterPro" id="IPR042089">
    <property type="entry name" value="Peptidase_M13_dom_2"/>
</dbReference>
<dbReference type="GO" id="GO:0046872">
    <property type="term" value="F:metal ion binding"/>
    <property type="evidence" value="ECO:0007669"/>
    <property type="project" value="UniProtKB-KW"/>
</dbReference>
<comment type="similarity">
    <text evidence="2">Belongs to the peptidase M13 family.</text>
</comment>